<proteinExistence type="predicted"/>
<organism evidence="1 2">
    <name type="scientific">Methanobrevibacter curvatus</name>
    <dbReference type="NCBI Taxonomy" id="49547"/>
    <lineage>
        <taxon>Archaea</taxon>
        <taxon>Methanobacteriati</taxon>
        <taxon>Methanobacteriota</taxon>
        <taxon>Methanomada group</taxon>
        <taxon>Methanobacteria</taxon>
        <taxon>Methanobacteriales</taxon>
        <taxon>Methanobacteriaceae</taxon>
        <taxon>Methanobrevibacter</taxon>
    </lineage>
</organism>
<sequence length="204" mass="23687">MRYKCCPNCGSRDVSLYGTKNRELIFSDRGKETFKIQKYICNKKCNGGKSFYFSTNIDDIVEPNSNYVKKFKKEAVELYAEALVSTRSSANIMNSENNIHVSHQSIQNWILEMPEHPKAEPMTLSGYYAFDAQWVKTNGKWSFRLLLADIKTELIIRSKTYTEENEKNINKFISKTLINQKKIAITTDLKTEYKPIVEKLGFKH</sequence>
<name>A0A166C826_9EURY</name>
<protein>
    <recommendedName>
        <fullName evidence="3">DDE domain-containing protein</fullName>
    </recommendedName>
</protein>
<comment type="caution">
    <text evidence="1">The sequence shown here is derived from an EMBL/GenBank/DDBJ whole genome shotgun (WGS) entry which is preliminary data.</text>
</comment>
<dbReference type="Proteomes" id="UP000077245">
    <property type="component" value="Unassembled WGS sequence"/>
</dbReference>
<evidence type="ECO:0000313" key="1">
    <source>
        <dbReference type="EMBL" id="KZX12077.1"/>
    </source>
</evidence>
<keyword evidence="2" id="KW-1185">Reference proteome</keyword>
<dbReference type="RefSeq" id="WP_067091486.1">
    <property type="nucleotide sequence ID" value="NZ_LWMV01000174.1"/>
</dbReference>
<accession>A0A166C826</accession>
<dbReference type="STRING" id="49547.MBCUR_11800"/>
<evidence type="ECO:0008006" key="3">
    <source>
        <dbReference type="Google" id="ProtNLM"/>
    </source>
</evidence>
<dbReference type="AlphaFoldDB" id="A0A166C826"/>
<dbReference type="EMBL" id="LWMV01000174">
    <property type="protein sequence ID" value="KZX12077.1"/>
    <property type="molecule type" value="Genomic_DNA"/>
</dbReference>
<dbReference type="PATRIC" id="fig|49547.3.peg.1263"/>
<dbReference type="OrthoDB" id="77597at2157"/>
<reference evidence="1 2" key="1">
    <citation type="submission" date="2016-04" db="EMBL/GenBank/DDBJ databases">
        <title>Genome sequence of Methanobrevibacter curvatus DSM 11111.</title>
        <authorList>
            <person name="Poehlein A."/>
            <person name="Seedorf H."/>
            <person name="Daniel R."/>
        </authorList>
    </citation>
    <scope>NUCLEOTIDE SEQUENCE [LARGE SCALE GENOMIC DNA]</scope>
    <source>
        <strain evidence="1 2">DSM 11111</strain>
    </source>
</reference>
<gene>
    <name evidence="1" type="ORF">MBCUR_11800</name>
</gene>
<evidence type="ECO:0000313" key="2">
    <source>
        <dbReference type="Proteomes" id="UP000077245"/>
    </source>
</evidence>